<name>G9WQN8_9FIRM</name>
<dbReference type="Pfam" id="PF12892">
    <property type="entry name" value="FctA"/>
    <property type="match status" value="3"/>
</dbReference>
<gene>
    <name evidence="4" type="ORF">HMPREF9625_01671</name>
</gene>
<accession>G9WQN8</accession>
<keyword evidence="5" id="KW-1185">Reference proteome</keyword>
<dbReference type="PANTHER" id="PTHR36812:SF9">
    <property type="entry name" value="MYB-LIKE PROTEIN X ISOFORM X1"/>
    <property type="match status" value="1"/>
</dbReference>
<feature type="region of interest" description="Disordered" evidence="1">
    <location>
        <begin position="1"/>
        <end position="22"/>
    </location>
</feature>
<reference evidence="4" key="2">
    <citation type="submission" date="2013-03" db="EMBL/GenBank/DDBJ databases">
        <title>The Genome Sequence of Oribacterium sp. ACB1.</title>
        <authorList>
            <consortium name="The Broad Institute Genomics Platform"/>
            <consortium name="The Broad Institute Genome Sequencing Center for Infectious Disease"/>
            <person name="Earl A."/>
            <person name="Ward D."/>
            <person name="Feldgarden M."/>
            <person name="Gevers D."/>
            <person name="Sizova M."/>
            <person name="Hazen A."/>
            <person name="Epstein S."/>
            <person name="Walker B."/>
            <person name="Young S."/>
            <person name="Zeng Q."/>
            <person name="Gargeya S."/>
            <person name="Fitzgerald M."/>
            <person name="Haas B."/>
            <person name="Abouelleil A."/>
            <person name="Allen A.W."/>
            <person name="Alvarado L."/>
            <person name="Arachchi H.M."/>
            <person name="Berlin A.M."/>
            <person name="Chapman S.B."/>
            <person name="Gainer-Dewar J."/>
            <person name="Goldberg J."/>
            <person name="Griggs A."/>
            <person name="Gujja S."/>
            <person name="Hansen M."/>
            <person name="Howarth C."/>
            <person name="Imamovic A."/>
            <person name="Ireland A."/>
            <person name="Larimer J."/>
            <person name="McCowan C."/>
            <person name="Murphy C."/>
            <person name="Pearson M."/>
            <person name="Poon T.W."/>
            <person name="Priest M."/>
            <person name="Roberts A."/>
            <person name="Saif S."/>
            <person name="Shea T."/>
            <person name="Sisk P."/>
            <person name="Sykes S."/>
            <person name="Wortman J."/>
            <person name="Nusbaum C."/>
            <person name="Birren B."/>
        </authorList>
    </citation>
    <scope>NUCLEOTIDE SEQUENCE [LARGE SCALE GENOMIC DNA]</scope>
    <source>
        <strain evidence="4">ACB1</strain>
    </source>
</reference>
<reference evidence="4" key="1">
    <citation type="submission" date="2011-08" db="EMBL/GenBank/DDBJ databases">
        <authorList>
            <consortium name="The Broad Institute Genome Sequencing Platform"/>
            <person name="Earl A."/>
            <person name="Ward D."/>
            <person name="Feldgarden M."/>
            <person name="Gevers D."/>
            <person name="Sizova M."/>
            <person name="Hazen A."/>
            <person name="Epstein S."/>
            <person name="Young S.K."/>
            <person name="Zeng Q."/>
            <person name="Gargeya S."/>
            <person name="Fitzgerald M."/>
            <person name="Haas B."/>
            <person name="Abouelleil A."/>
            <person name="Alvarado L."/>
            <person name="Arachchi H.M."/>
            <person name="Berlin A."/>
            <person name="Brown A."/>
            <person name="Chapman S.B."/>
            <person name="Chen Z."/>
            <person name="Dunbar C."/>
            <person name="Freedman E."/>
            <person name="Gearin G."/>
            <person name="Gellesch M."/>
            <person name="Goldberg J."/>
            <person name="Griggs A."/>
            <person name="Gujja S."/>
            <person name="Heiman D."/>
            <person name="Howarth C."/>
            <person name="Larson L."/>
            <person name="Lui A."/>
            <person name="MacDonald P.J.P."/>
            <person name="Montmayeur A."/>
            <person name="Murphy C."/>
            <person name="Neiman D."/>
            <person name="Pearson M."/>
            <person name="Priest M."/>
            <person name="Roberts A."/>
            <person name="Saif S."/>
            <person name="Shea T."/>
            <person name="Shenoy N."/>
            <person name="Sisk P."/>
            <person name="Stolte C."/>
            <person name="Sykes S."/>
            <person name="Wortman J."/>
            <person name="Nusbaum C."/>
            <person name="Birren B."/>
        </authorList>
    </citation>
    <scope>NUCLEOTIDE SEQUENCE</scope>
    <source>
        <strain evidence="4">ACB1</strain>
    </source>
</reference>
<dbReference type="InterPro" id="IPR038174">
    <property type="entry name" value="Strep_pil_link_sf"/>
</dbReference>
<dbReference type="InterPro" id="IPR022464">
    <property type="entry name" value="Strep_pil_isopept_link"/>
</dbReference>
<feature type="region of interest" description="Disordered" evidence="1">
    <location>
        <begin position="849"/>
        <end position="873"/>
    </location>
</feature>
<dbReference type="HOGENOM" id="CLU_233419_0_0_9"/>
<feature type="compositionally biased region" description="Polar residues" evidence="1">
    <location>
        <begin position="1949"/>
        <end position="1958"/>
    </location>
</feature>
<feature type="transmembrane region" description="Helical" evidence="2">
    <location>
        <begin position="2006"/>
        <end position="2026"/>
    </location>
</feature>
<dbReference type="PANTHER" id="PTHR36812">
    <property type="entry name" value="NEUROFILAMENT TRIPLET M PROTEIN-LIKE PROTEIN"/>
    <property type="match status" value="1"/>
</dbReference>
<proteinExistence type="predicted"/>
<evidence type="ECO:0000256" key="1">
    <source>
        <dbReference type="SAM" id="MobiDB-lite"/>
    </source>
</evidence>
<feature type="domain" description="Streptococcal pilin isopeptide linkage" evidence="3">
    <location>
        <begin position="1508"/>
        <end position="1630"/>
    </location>
</feature>
<dbReference type="Proteomes" id="UP000018461">
    <property type="component" value="Unassembled WGS sequence"/>
</dbReference>
<feature type="region of interest" description="Disordered" evidence="1">
    <location>
        <begin position="1935"/>
        <end position="1986"/>
    </location>
</feature>
<feature type="compositionally biased region" description="Basic and acidic residues" evidence="1">
    <location>
        <begin position="1"/>
        <end position="11"/>
    </location>
</feature>
<feature type="compositionally biased region" description="Basic residues" evidence="1">
    <location>
        <begin position="12"/>
        <end position="22"/>
    </location>
</feature>
<evidence type="ECO:0000259" key="3">
    <source>
        <dbReference type="Pfam" id="PF12892"/>
    </source>
</evidence>
<comment type="caution">
    <text evidence="4">The sequence shown here is derived from an EMBL/GenBank/DDBJ whole genome shotgun (WGS) entry which is preliminary data.</text>
</comment>
<dbReference type="NCBIfam" id="TIGR03786">
    <property type="entry name" value="strep_pil_rpt"/>
    <property type="match status" value="1"/>
</dbReference>
<feature type="domain" description="Streptococcal pilin isopeptide linkage" evidence="3">
    <location>
        <begin position="1769"/>
        <end position="1934"/>
    </location>
</feature>
<dbReference type="RefSeq" id="WP_009535510.1">
    <property type="nucleotide sequence ID" value="NZ_KE148312.1"/>
</dbReference>
<feature type="compositionally biased region" description="Acidic residues" evidence="1">
    <location>
        <begin position="87"/>
        <end position="98"/>
    </location>
</feature>
<feature type="compositionally biased region" description="Basic and acidic residues" evidence="1">
    <location>
        <begin position="99"/>
        <end position="146"/>
    </location>
</feature>
<dbReference type="Gene3D" id="2.60.40.3050">
    <property type="match status" value="3"/>
</dbReference>
<keyword evidence="2" id="KW-0472">Membrane</keyword>
<evidence type="ECO:0000313" key="4">
    <source>
        <dbReference type="EMBL" id="EHL09698.1"/>
    </source>
</evidence>
<dbReference type="STRING" id="796943.HMPREF9625_01671"/>
<protein>
    <submittedName>
        <fullName evidence="4">Pilin isopeptide linkage protein</fullName>
    </submittedName>
</protein>
<feature type="region of interest" description="Disordered" evidence="1">
    <location>
        <begin position="67"/>
        <end position="146"/>
    </location>
</feature>
<feature type="compositionally biased region" description="Basic and acidic residues" evidence="1">
    <location>
        <begin position="67"/>
        <end position="86"/>
    </location>
</feature>
<evidence type="ECO:0000256" key="2">
    <source>
        <dbReference type="SAM" id="Phobius"/>
    </source>
</evidence>
<keyword evidence="2" id="KW-0812">Transmembrane</keyword>
<sequence length="2031" mass="228166">MNKREREGEHSSRRRVSQRHQRNKKFLNKGIAYFLIFLMLLGNLQALTYAEGNAKEIVEQIGMKAEEKFSSSVEKEDSAKEGKTEENIEEAEKEESSEEEKSKTSDDSGESEEKKESEEAKESEEVKESEEAKEAEESKEEEKSEYMEAGSLEALSGGNLLYTASFKDGTFFEGTFMKLVPIEEEAVLEEAKAHLEKEYRSKDSEEQPELTVLEAVDISFYRLIDGEEREVQPKKGKKVEIRLQKTQEMKEALEEKKDLQLVHLDEGQKAETLTLKDEGEDLSFSAKSFSPYVIVAARAATTTPEGHELRAFWREEPTAVNGHSYTDEIEEDSTITDAEEKKEKRMRQQKNLVIIPPEQGSNALNTSTLGIELTLKGGVDTVYAPGEVTIDVPARIFKGWDDPDKVNVSTAMDNSGAYPVKPPYVHGLPKKGESNAQSSFSYETIEKNGEAFLRLTNYKELSGGVTFKADIAYNLTPSMLKVKHKSEGGEEKGVYDYKFPVSMEVKNKKDSSLNSTAKQDMSVHVETKVNPTKVTLKPGKADVNGGVYFNWDSSWGKAPENANNYFYTVWYVEVERATGSSQPFEYKFERVRNAEDGGELVGAKKLPMDTRWNGYYHPDSIAAFPRGGYSKITEYMTEEPPADKKYMENPIGRTYVGISKDPSVPKLPTQEPYIGWDNYHPNGRLNSQVYALVYKYPYKKLEDAKAAGRDIYKDGLEISNKIKFTEIWADKFKRDIDVTVENRFVFPRPRGDGGFSYNKYNTGIRQNYVNIFGLQSIYKDGKDAPLRAGTYKESFTLTTDYKADSANVKVNEDGSYVTSPDPNKNGSGVTLRDGKYYLLSVRHKGEGSINGKPVSTDLTQDDLEGLDSTTGTNRDAYREKYPLKDEDYYYSSIFLKEMRVRDVEKSNNALVPFSPKADLRKRNEDYPPVAVYLRKKNESTYFKYGQFSYNAGGQVIFTPESGFTKKYTKSDTENIYRDNQLDLHAVFGDSIVGLELKQDSPYYSTGFDASYTMQITPTADMQDKIKKTMEKEDDYKISFIGGAATAEGRQLDVKKTEDRIGQYWAQVGYTLTPLEITPYLNKNVEKAYEDDPQNSVQTLNVRLEGFNYGDLPETLQEAKYTDPYQVNKGIIYDLLPAGTYVDEESIKLGTWTWGYSVDSNLSFAKGTDYTVEFNRDWEGSGRTMMIVRFTTPENTESKQYRRWHKDSNRSGWKMTYTLYNPYTNIADRGRTAVNTVGYINQDDTTIWDGNYVSDEEGKYPKLTDISYYKKIREEAADKNSKFTTSVVASNMNFGPVTVVEANFNNTVSTEINPDFIAENVSYMGDPYKHRLLYQAEARTRTTEMVLYDILGKDAERNGDFDGVDISSMLTKPSYPNSSDTLKPRVLVAEKVPTEAERDLNNPIWKEWNYEDESQNGTIDKKKVQAVAFDLRKTKSGQDFTLNKQGILIAYVKMTATTDRNKENVQSGNMAYFRAVQYNTNTRPAGAEAETLQAGSLHRLVKPLVFSLPVKKVLKVPAGLAAPDIQNKFTFTLRGVDGAPLLNEEGKASVTELKNPDSDGGLMEFGKIRILKPGKYTYKIAETAGNVAGVSLVNMGEQEISLTVENKNNQALESDLEYSVNNPFIFENIYNVEAIDAEIKVKKKLSGKTGLMKPDIRNKFEFTLKKEDAGAPMPLEAGAENSLTKTNPDSDGGEISFGKVHLTAPGTYRYSVTESGSVSGVKNDEKPKREIVITVTDDGNGALYATVGGDDFVFNNVFEAESVPGQIELGKKIIGQKPGREETFHFVLRKESMEVSAESLRWTDKREEPSIDTIERLASDSNIESISEELEVASASELSKELFQPMPGESEEETVSIQGEGHAVFEPIHFRVPGVYTYILTEVDDAVYGYTYDKSVYKVVFTVSQDSRNYGNLLVTQKIFKDGEGVSEILFENEFRRNSGGGGGGGSTPRVPSTPNNPGTVDGAEKKTGDTLGENRSIPEETVNHPGEVLSEARRSRMVRTDDSSKMLYYAAAFILSILGLAFYGIYGRKKK</sequence>
<dbReference type="EMBL" id="AFZC02000002">
    <property type="protein sequence ID" value="EHL09698.1"/>
    <property type="molecule type" value="Genomic_DNA"/>
</dbReference>
<evidence type="ECO:0000313" key="5">
    <source>
        <dbReference type="Proteomes" id="UP000018461"/>
    </source>
</evidence>
<dbReference type="PATRIC" id="fig|796943.3.peg.2141"/>
<feature type="domain" description="Streptococcal pilin isopeptide linkage" evidence="3">
    <location>
        <begin position="1638"/>
        <end position="1757"/>
    </location>
</feature>
<organism evidence="4 5">
    <name type="scientific">Oribacterium parvum ACB1</name>
    <dbReference type="NCBI Taxonomy" id="796943"/>
    <lineage>
        <taxon>Bacteria</taxon>
        <taxon>Bacillati</taxon>
        <taxon>Bacillota</taxon>
        <taxon>Clostridia</taxon>
        <taxon>Lachnospirales</taxon>
        <taxon>Lachnospiraceae</taxon>
        <taxon>Oribacterium</taxon>
    </lineage>
</organism>
<keyword evidence="2" id="KW-1133">Transmembrane helix</keyword>